<sequence>MKYKLAVLDMDGTLLNSKHEISEENKRALREAMKCGVKIAIATGRIYTSAGFYAKLLGLATPIIACNGAFIKEPLGEEGIYSNPIKTEDVLKVIELCKEHNLYFQFYDEENFYVETLSHSALKYHNWNKKQKEEDQIKILQLEDAASYLKVKDIKVLKISIMDDDPKNLENIKNIISKIDSVEVNKSWYDNIEVMNRGVSKGKAIEALGKILDIHGDEIIAFGDNYNDLSMKDYVKTFVAMGNGEVYVKQQADYITDSNDDSGVARGIYKLVLGEKDH</sequence>
<dbReference type="Gene3D" id="3.30.1240.10">
    <property type="match status" value="1"/>
</dbReference>
<organism evidence="1 2">
    <name type="scientific">Clostridium aceticum</name>
    <dbReference type="NCBI Taxonomy" id="84022"/>
    <lineage>
        <taxon>Bacteria</taxon>
        <taxon>Bacillati</taxon>
        <taxon>Bacillota</taxon>
        <taxon>Clostridia</taxon>
        <taxon>Eubacteriales</taxon>
        <taxon>Clostridiaceae</taxon>
        <taxon>Clostridium</taxon>
    </lineage>
</organism>
<dbReference type="SFLD" id="SFLDS00003">
    <property type="entry name" value="Haloacid_Dehalogenase"/>
    <property type="match status" value="1"/>
</dbReference>
<gene>
    <name evidence="1" type="ORF">CACET_c09660</name>
</gene>
<dbReference type="GO" id="GO:0000287">
    <property type="term" value="F:magnesium ion binding"/>
    <property type="evidence" value="ECO:0007669"/>
    <property type="project" value="TreeGrafter"/>
</dbReference>
<dbReference type="InterPro" id="IPR000150">
    <property type="entry name" value="Cof"/>
</dbReference>
<keyword evidence="2" id="KW-1185">Reference proteome</keyword>
<dbReference type="PANTHER" id="PTHR10000:SF8">
    <property type="entry name" value="HAD SUPERFAMILY HYDROLASE-LIKE, TYPE 3"/>
    <property type="match status" value="1"/>
</dbReference>
<evidence type="ECO:0000313" key="1">
    <source>
        <dbReference type="EMBL" id="AKL94473.1"/>
    </source>
</evidence>
<dbReference type="InterPro" id="IPR006379">
    <property type="entry name" value="HAD-SF_hydro_IIB"/>
</dbReference>
<dbReference type="NCBIfam" id="TIGR01484">
    <property type="entry name" value="HAD-SF-IIB"/>
    <property type="match status" value="1"/>
</dbReference>
<dbReference type="PANTHER" id="PTHR10000">
    <property type="entry name" value="PHOSPHOSERINE PHOSPHATASE"/>
    <property type="match status" value="1"/>
</dbReference>
<dbReference type="GO" id="GO:0016791">
    <property type="term" value="F:phosphatase activity"/>
    <property type="evidence" value="ECO:0007669"/>
    <property type="project" value="UniProtKB-ARBA"/>
</dbReference>
<dbReference type="SFLD" id="SFLDG01140">
    <property type="entry name" value="C2.B:_Phosphomannomutase_and_P"/>
    <property type="match status" value="1"/>
</dbReference>
<protein>
    <submittedName>
        <fullName evidence="1">HAD-superfamily hydrolase, subfamily IIB</fullName>
    </submittedName>
</protein>
<dbReference type="OrthoDB" id="9781413at2"/>
<dbReference type="Gene3D" id="3.40.50.1000">
    <property type="entry name" value="HAD superfamily/HAD-like"/>
    <property type="match status" value="1"/>
</dbReference>
<dbReference type="STRING" id="84022.CACET_c09660"/>
<dbReference type="Proteomes" id="UP000035704">
    <property type="component" value="Chromosome"/>
</dbReference>
<accession>A0A0D8IDY7</accession>
<name>A0A0D8IDY7_9CLOT</name>
<proteinExistence type="predicted"/>
<dbReference type="CDD" id="cd07516">
    <property type="entry name" value="HAD_Pase"/>
    <property type="match status" value="1"/>
</dbReference>
<dbReference type="SFLD" id="SFLDG01144">
    <property type="entry name" value="C2.B.4:_PGP_Like"/>
    <property type="match status" value="1"/>
</dbReference>
<dbReference type="SUPFAM" id="SSF56784">
    <property type="entry name" value="HAD-like"/>
    <property type="match status" value="1"/>
</dbReference>
<dbReference type="KEGG" id="cace:CACET_c09660"/>
<dbReference type="PATRIC" id="fig|84022.5.peg.2360"/>
<dbReference type="InterPro" id="IPR036412">
    <property type="entry name" value="HAD-like_sf"/>
</dbReference>
<dbReference type="AlphaFoldDB" id="A0A0D8IDY7"/>
<reference evidence="1 2" key="1">
    <citation type="submission" date="2014-10" db="EMBL/GenBank/DDBJ databases">
        <title>Genome sequence of Clostridium aceticum DSM 1496.</title>
        <authorList>
            <person name="Poehlein A."/>
            <person name="Schiel-Bengelsdorf B."/>
            <person name="Gottschalk G."/>
            <person name="Duerre P."/>
            <person name="Daniel R."/>
        </authorList>
    </citation>
    <scope>NUCLEOTIDE SEQUENCE [LARGE SCALE GENOMIC DNA]</scope>
    <source>
        <strain evidence="1 2">DSM 1496</strain>
    </source>
</reference>
<dbReference type="EMBL" id="CP009687">
    <property type="protein sequence ID" value="AKL94473.1"/>
    <property type="molecule type" value="Genomic_DNA"/>
</dbReference>
<dbReference type="GO" id="GO:0005829">
    <property type="term" value="C:cytosol"/>
    <property type="evidence" value="ECO:0007669"/>
    <property type="project" value="TreeGrafter"/>
</dbReference>
<dbReference type="Pfam" id="PF08282">
    <property type="entry name" value="Hydrolase_3"/>
    <property type="match status" value="1"/>
</dbReference>
<dbReference type="RefSeq" id="WP_044823388.1">
    <property type="nucleotide sequence ID" value="NZ_CP009687.1"/>
</dbReference>
<evidence type="ECO:0000313" key="2">
    <source>
        <dbReference type="Proteomes" id="UP000035704"/>
    </source>
</evidence>
<keyword evidence="1" id="KW-0378">Hydrolase</keyword>
<dbReference type="NCBIfam" id="TIGR00099">
    <property type="entry name" value="Cof-subfamily"/>
    <property type="match status" value="1"/>
</dbReference>
<dbReference type="InterPro" id="IPR023214">
    <property type="entry name" value="HAD_sf"/>
</dbReference>
<dbReference type="PROSITE" id="PS01228">
    <property type="entry name" value="COF_1"/>
    <property type="match status" value="1"/>
</dbReference>